<evidence type="ECO:0000256" key="1">
    <source>
        <dbReference type="ARBA" id="ARBA00034117"/>
    </source>
</evidence>
<evidence type="ECO:0000313" key="4">
    <source>
        <dbReference type="Proteomes" id="UP000653045"/>
    </source>
</evidence>
<dbReference type="PROSITE" id="PS51756">
    <property type="entry name" value="LXG"/>
    <property type="match status" value="1"/>
</dbReference>
<dbReference type="Proteomes" id="UP000653045">
    <property type="component" value="Unassembled WGS sequence"/>
</dbReference>
<organism evidence="3 4">
    <name type="scientific">Streptococcus pacificus</name>
    <dbReference type="NCBI Taxonomy" id="2740577"/>
    <lineage>
        <taxon>Bacteria</taxon>
        <taxon>Bacillati</taxon>
        <taxon>Bacillota</taxon>
        <taxon>Bacilli</taxon>
        <taxon>Lactobacillales</taxon>
        <taxon>Streptococcaceae</taxon>
        <taxon>Streptococcus</taxon>
    </lineage>
</organism>
<evidence type="ECO:0000259" key="2">
    <source>
        <dbReference type="PROSITE" id="PS51756"/>
    </source>
</evidence>
<comment type="caution">
    <text evidence="3">The sequence shown here is derived from an EMBL/GenBank/DDBJ whole genome shotgun (WGS) entry which is preliminary data.</text>
</comment>
<sequence length="226" mass="25840">MSINMFLEQSHQQATSVNDLCQNQLTAYQAIQKAIEGFVQDTSSLKGEAYTAARNYFANVLLPLSQGGELYAQVLSQIIFKLPNEYIERVDSKSWTEDELLRAIEQENRQIAQIEMSNTLLINATLPNAIKQDLRYNNLELLRGHQANKRTYETILNDLRSYHQYSAGLFDELADIETLMTKGLKALSTSSDKNSHFQSLTDNTWARELTSRFETRALAMTKKDKF</sequence>
<dbReference type="EMBL" id="JAENBO010000004">
    <property type="protein sequence ID" value="MBJ8326121.1"/>
    <property type="molecule type" value="Genomic_DNA"/>
</dbReference>
<gene>
    <name evidence="3" type="ORF">JHK62_05490</name>
</gene>
<evidence type="ECO:0000313" key="3">
    <source>
        <dbReference type="EMBL" id="MBJ8326121.1"/>
    </source>
</evidence>
<name>A0ABS0ZJG9_9STRE</name>
<reference evidence="3 4" key="1">
    <citation type="journal article" date="2021" name="Int. J. Syst. Evol. Microbiol.">
        <title>Streptococcus vicugnae sp. nov., isolated from faeces of alpacas (Vicugna pacos) and cattle (Bos taurus), Streptococcus zalophi sp. nov., and Streptococcus pacificus sp. nov., isolated from respiratory tract of California sea lions (Zalophus californianus).</title>
        <authorList>
            <person name="Volokhov D.V."/>
            <person name="Zagorodnyaya T.A."/>
            <person name="Shen Z."/>
            <person name="Blom J."/>
            <person name="Furtak V.A."/>
            <person name="Eisenberg T."/>
            <person name="Fan P."/>
            <person name="Jeong K.C."/>
            <person name="Gao Y."/>
            <person name="Zhang S."/>
            <person name="Amselle M."/>
        </authorList>
    </citation>
    <scope>NUCLEOTIDE SEQUENCE [LARGE SCALE GENOMIC DNA]</scope>
    <source>
        <strain evidence="3 4">CSL7591</strain>
    </source>
</reference>
<feature type="domain" description="LXG" evidence="2">
    <location>
        <begin position="1"/>
        <end position="226"/>
    </location>
</feature>
<keyword evidence="4" id="KW-1185">Reference proteome</keyword>
<dbReference type="InterPro" id="IPR006829">
    <property type="entry name" value="LXG_dom"/>
</dbReference>
<dbReference type="RefSeq" id="WP_199575770.1">
    <property type="nucleotide sequence ID" value="NZ_JAENBO010000004.1"/>
</dbReference>
<protein>
    <submittedName>
        <fullName evidence="3">Virulence protein</fullName>
    </submittedName>
</protein>
<accession>A0ABS0ZJG9</accession>
<dbReference type="Pfam" id="PF04740">
    <property type="entry name" value="LXG"/>
    <property type="match status" value="1"/>
</dbReference>
<comment type="similarity">
    <text evidence="1">In the N-terminal section; belongs to the LXG family.</text>
</comment>
<proteinExistence type="inferred from homology"/>